<dbReference type="RefSeq" id="WP_289471312.1">
    <property type="nucleotide sequence ID" value="NZ_JAUCMM010000013.1"/>
</dbReference>
<gene>
    <name evidence="2" type="ORF">QUG98_14950</name>
</gene>
<evidence type="ECO:0000313" key="2">
    <source>
        <dbReference type="EMBL" id="MDM7889751.1"/>
    </source>
</evidence>
<protein>
    <recommendedName>
        <fullName evidence="4">Bacterial Ig domain-containing protein</fullName>
    </recommendedName>
</protein>
<comment type="caution">
    <text evidence="2">The sequence shown here is derived from an EMBL/GenBank/DDBJ whole genome shotgun (WGS) entry which is preliminary data.</text>
</comment>
<evidence type="ECO:0000256" key="1">
    <source>
        <dbReference type="SAM" id="SignalP"/>
    </source>
</evidence>
<keyword evidence="3" id="KW-1185">Reference proteome</keyword>
<feature type="signal peptide" evidence="1">
    <location>
        <begin position="1"/>
        <end position="31"/>
    </location>
</feature>
<dbReference type="InterPro" id="IPR013783">
    <property type="entry name" value="Ig-like_fold"/>
</dbReference>
<dbReference type="Proteomes" id="UP001235720">
    <property type="component" value="Unassembled WGS sequence"/>
</dbReference>
<proteinExistence type="predicted"/>
<reference evidence="2 3" key="1">
    <citation type="submission" date="2023-06" db="EMBL/GenBank/DDBJ databases">
        <authorList>
            <person name="Feng G."/>
            <person name="Li J."/>
            <person name="Zhu H."/>
        </authorList>
    </citation>
    <scope>NUCLEOTIDE SEQUENCE [LARGE SCALE GENOMIC DNA]</scope>
    <source>
        <strain evidence="2 3">RHCJP20</strain>
    </source>
</reference>
<sequence length="411" mass="41939">MRSRPSVITIAVGTALTAVLASSGVSGPASAATGDGLQVAPSADASTKAISIRTSPPTDVSVTVGTEGFTVRATPHCDLAPECKSYIRVLSAGFSTTVDTRNGALVPWPAGWAEGETRTDGLVFSAACDGSRCYTETSAGVSLGSITRPVTPRALSAEVTAKDDAARTARVEGTATPGASIRLVGDEVARADSSGRWSHELRGLAVGDNVRTYQQYVDGALRDDRRVTVRIEETRPVFSGAVSFDDDVTQRALVAGAGVPGARVVLTDGETTIGETTVGADGRWSLRIDAPDRGGVRHLTATHTAAGQGPETVGIDVDYGQAVRITSPGNGFVIPPAFPAVRISGTAAPGAVVRLSERGASGSDLGSATAGADGRWAIRTPALPQRDHVLQATATSRGANSTSATVGLHGN</sequence>
<evidence type="ECO:0000313" key="3">
    <source>
        <dbReference type="Proteomes" id="UP001235720"/>
    </source>
</evidence>
<keyword evidence="1" id="KW-0732">Signal</keyword>
<dbReference type="EMBL" id="JAUCMM010000013">
    <property type="protein sequence ID" value="MDM7889751.1"/>
    <property type="molecule type" value="Genomic_DNA"/>
</dbReference>
<feature type="chain" id="PRO_5047413446" description="Bacterial Ig domain-containing protein" evidence="1">
    <location>
        <begin position="32"/>
        <end position="411"/>
    </location>
</feature>
<organism evidence="2 3">
    <name type="scientific">Curtobacterium subtropicum</name>
    <dbReference type="NCBI Taxonomy" id="3055138"/>
    <lineage>
        <taxon>Bacteria</taxon>
        <taxon>Bacillati</taxon>
        <taxon>Actinomycetota</taxon>
        <taxon>Actinomycetes</taxon>
        <taxon>Micrococcales</taxon>
        <taxon>Microbacteriaceae</taxon>
        <taxon>Curtobacterium</taxon>
    </lineage>
</organism>
<name>A0ABT7TJI1_9MICO</name>
<dbReference type="Gene3D" id="2.60.40.10">
    <property type="entry name" value="Immunoglobulins"/>
    <property type="match status" value="2"/>
</dbReference>
<evidence type="ECO:0008006" key="4">
    <source>
        <dbReference type="Google" id="ProtNLM"/>
    </source>
</evidence>
<accession>A0ABT7TJI1</accession>